<dbReference type="Proteomes" id="UP001341840">
    <property type="component" value="Unassembled WGS sequence"/>
</dbReference>
<evidence type="ECO:0000313" key="3">
    <source>
        <dbReference type="Proteomes" id="UP001341840"/>
    </source>
</evidence>
<proteinExistence type="predicted"/>
<protein>
    <recommendedName>
        <fullName evidence="4">DUF4283 domain-containing protein</fullName>
    </recommendedName>
</protein>
<feature type="region of interest" description="Disordered" evidence="1">
    <location>
        <begin position="94"/>
        <end position="142"/>
    </location>
</feature>
<evidence type="ECO:0008006" key="4">
    <source>
        <dbReference type="Google" id="ProtNLM"/>
    </source>
</evidence>
<feature type="compositionally biased region" description="Basic and acidic residues" evidence="1">
    <location>
        <begin position="114"/>
        <end position="134"/>
    </location>
</feature>
<feature type="compositionally biased region" description="Acidic residues" evidence="1">
    <location>
        <begin position="281"/>
        <end position="298"/>
    </location>
</feature>
<accession>A0ABU6YE01</accession>
<feature type="compositionally biased region" description="Basic residues" evidence="1">
    <location>
        <begin position="341"/>
        <end position="355"/>
    </location>
</feature>
<feature type="region of interest" description="Disordered" evidence="1">
    <location>
        <begin position="333"/>
        <end position="355"/>
    </location>
</feature>
<reference evidence="2 3" key="1">
    <citation type="journal article" date="2023" name="Plants (Basel)">
        <title>Bridging the Gap: Combining Genomics and Transcriptomics Approaches to Understand Stylosanthes scabra, an Orphan Legume from the Brazilian Caatinga.</title>
        <authorList>
            <person name="Ferreira-Neto J.R.C."/>
            <person name="da Silva M.D."/>
            <person name="Binneck E."/>
            <person name="de Melo N.F."/>
            <person name="da Silva R.H."/>
            <person name="de Melo A.L.T.M."/>
            <person name="Pandolfi V."/>
            <person name="Bustamante F.O."/>
            <person name="Brasileiro-Vidal A.C."/>
            <person name="Benko-Iseppon A.M."/>
        </authorList>
    </citation>
    <scope>NUCLEOTIDE SEQUENCE [LARGE SCALE GENOMIC DNA]</scope>
    <source>
        <tissue evidence="2">Leaves</tissue>
    </source>
</reference>
<dbReference type="EMBL" id="JASCZI010241956">
    <property type="protein sequence ID" value="MED6208647.1"/>
    <property type="molecule type" value="Genomic_DNA"/>
</dbReference>
<organism evidence="2 3">
    <name type="scientific">Stylosanthes scabra</name>
    <dbReference type="NCBI Taxonomy" id="79078"/>
    <lineage>
        <taxon>Eukaryota</taxon>
        <taxon>Viridiplantae</taxon>
        <taxon>Streptophyta</taxon>
        <taxon>Embryophyta</taxon>
        <taxon>Tracheophyta</taxon>
        <taxon>Spermatophyta</taxon>
        <taxon>Magnoliopsida</taxon>
        <taxon>eudicotyledons</taxon>
        <taxon>Gunneridae</taxon>
        <taxon>Pentapetalae</taxon>
        <taxon>rosids</taxon>
        <taxon>fabids</taxon>
        <taxon>Fabales</taxon>
        <taxon>Fabaceae</taxon>
        <taxon>Papilionoideae</taxon>
        <taxon>50 kb inversion clade</taxon>
        <taxon>dalbergioids sensu lato</taxon>
        <taxon>Dalbergieae</taxon>
        <taxon>Pterocarpus clade</taxon>
        <taxon>Stylosanthes</taxon>
    </lineage>
</organism>
<keyword evidence="3" id="KW-1185">Reference proteome</keyword>
<evidence type="ECO:0000313" key="2">
    <source>
        <dbReference type="EMBL" id="MED6208647.1"/>
    </source>
</evidence>
<feature type="region of interest" description="Disordered" evidence="1">
    <location>
        <begin position="274"/>
        <end position="301"/>
    </location>
</feature>
<gene>
    <name evidence="2" type="ORF">PIB30_047240</name>
</gene>
<comment type="caution">
    <text evidence="2">The sequence shown here is derived from an EMBL/GenBank/DDBJ whole genome shotgun (WGS) entry which is preliminary data.</text>
</comment>
<evidence type="ECO:0000256" key="1">
    <source>
        <dbReference type="SAM" id="MobiDB-lite"/>
    </source>
</evidence>
<name>A0ABU6YE01_9FABA</name>
<sequence length="355" mass="40923">MSKEVWIEIMGMPIHAWNEGNFISVARVWGEIIKEGENLIWEDEFSSVRVKVATTSFPSIHDLLVIDIEGRKYNIFIKEIEATFESHQQQMIHTDSGQKKLNGYGTASPKKMKSQRENFEFKSNEDDNDMEKKSSSSAEVQQCGGAHDDNALMMHQDEDFEAEKDELFNNKIFEAICQKEGSESTKCIYNDRFTDDVRKRKGAKKKAIENEEECCEDSIEDSSQDKTKEEEENIRKLGSHLIADCDVGNVALQHPRIIKEKAKQVEDKVAHNVNITKVQDDSEEQVLSETEDEEEDASVEARETWRLGSELKLGCKDVEAIINYLKKDWTEPKNQENLRISTRRRGRKKKPQKQV</sequence>